<proteinExistence type="predicted"/>
<evidence type="ECO:0000313" key="1">
    <source>
        <dbReference type="EMBL" id="GAH17617.1"/>
    </source>
</evidence>
<name>X1DBM5_9ZZZZ</name>
<gene>
    <name evidence="1" type="ORF">S01H4_53255</name>
</gene>
<organism evidence="1">
    <name type="scientific">marine sediment metagenome</name>
    <dbReference type="NCBI Taxonomy" id="412755"/>
    <lineage>
        <taxon>unclassified sequences</taxon>
        <taxon>metagenomes</taxon>
        <taxon>ecological metagenomes</taxon>
    </lineage>
</organism>
<dbReference type="EMBL" id="BART01030516">
    <property type="protein sequence ID" value="GAH17617.1"/>
    <property type="molecule type" value="Genomic_DNA"/>
</dbReference>
<dbReference type="AlphaFoldDB" id="X1DBM5"/>
<protein>
    <submittedName>
        <fullName evidence="1">Uncharacterized protein</fullName>
    </submittedName>
</protein>
<reference evidence="1" key="1">
    <citation type="journal article" date="2014" name="Front. Microbiol.">
        <title>High frequency of phylogenetically diverse reductive dehalogenase-homologous genes in deep subseafloor sedimentary metagenomes.</title>
        <authorList>
            <person name="Kawai M."/>
            <person name="Futagami T."/>
            <person name="Toyoda A."/>
            <person name="Takaki Y."/>
            <person name="Nishi S."/>
            <person name="Hori S."/>
            <person name="Arai W."/>
            <person name="Tsubouchi T."/>
            <person name="Morono Y."/>
            <person name="Uchiyama I."/>
            <person name="Ito T."/>
            <person name="Fujiyama A."/>
            <person name="Inagaki F."/>
            <person name="Takami H."/>
        </authorList>
    </citation>
    <scope>NUCLEOTIDE SEQUENCE</scope>
    <source>
        <strain evidence="1">Expedition CK06-06</strain>
    </source>
</reference>
<feature type="non-terminal residue" evidence="1">
    <location>
        <position position="170"/>
    </location>
</feature>
<comment type="caution">
    <text evidence="1">The sequence shown here is derived from an EMBL/GenBank/DDBJ whole genome shotgun (WGS) entry which is preliminary data.</text>
</comment>
<sequence length="170" mass="18535">MQLIAVGHVGGPIEDIIKKGIIPSEDVQIVAATNTPHTITCFIKAGIPLSERVQLTAVSNWSVIQNLLDSGFIPSEDVQLAAVKYNGFEIMSFFDPSVTSDQVLKAAVKSQPTILNQLIERGIVSSKELESAAVESLEDWFADMPKLSLKSTGRNFPKSVLEKFAQSKYD</sequence>
<accession>X1DBM5</accession>